<evidence type="ECO:0000256" key="5">
    <source>
        <dbReference type="ARBA" id="ARBA00023136"/>
    </source>
</evidence>
<evidence type="ECO:0000256" key="3">
    <source>
        <dbReference type="ARBA" id="ARBA00022692"/>
    </source>
</evidence>
<proteinExistence type="evidence at transcript level"/>
<accession>A0A0K8RNQ3</accession>
<evidence type="ECO:0000256" key="8">
    <source>
        <dbReference type="SAM" id="Phobius"/>
    </source>
</evidence>
<feature type="non-terminal residue" evidence="9">
    <location>
        <position position="1"/>
    </location>
</feature>
<feature type="transmembrane region" description="Helical" evidence="8">
    <location>
        <begin position="578"/>
        <end position="606"/>
    </location>
</feature>
<evidence type="ECO:0000256" key="4">
    <source>
        <dbReference type="ARBA" id="ARBA00022989"/>
    </source>
</evidence>
<feature type="compositionally biased region" description="Polar residues" evidence="7">
    <location>
        <begin position="35"/>
        <end position="51"/>
    </location>
</feature>
<feature type="transmembrane region" description="Helical" evidence="8">
    <location>
        <begin position="358"/>
        <end position="379"/>
    </location>
</feature>
<feature type="compositionally biased region" description="Basic and acidic residues" evidence="7">
    <location>
        <begin position="79"/>
        <end position="91"/>
    </location>
</feature>
<feature type="transmembrane region" description="Helical" evidence="8">
    <location>
        <begin position="473"/>
        <end position="495"/>
    </location>
</feature>
<protein>
    <submittedName>
        <fullName evidence="9">Putative choline transporter-like protein</fullName>
    </submittedName>
</protein>
<keyword evidence="5 8" id="KW-0472">Membrane</keyword>
<feature type="region of interest" description="Disordered" evidence="7">
    <location>
        <begin position="69"/>
        <end position="100"/>
    </location>
</feature>
<evidence type="ECO:0000256" key="2">
    <source>
        <dbReference type="ARBA" id="ARBA00007168"/>
    </source>
</evidence>
<dbReference type="EMBL" id="GADI01001096">
    <property type="protein sequence ID" value="JAA72712.1"/>
    <property type="molecule type" value="mRNA"/>
</dbReference>
<keyword evidence="6" id="KW-0325">Glycoprotein</keyword>
<feature type="transmembrane region" description="Helical" evidence="8">
    <location>
        <begin position="501"/>
        <end position="519"/>
    </location>
</feature>
<comment type="subcellular location">
    <subcellularLocation>
        <location evidence="1">Membrane</location>
        <topology evidence="1">Multi-pass membrane protein</topology>
    </subcellularLocation>
</comment>
<sequence>ESAKWWEGENEGEGKGLGTAELPPRKRGGGVGSLCCQSPSAEQTSTPSPASTRGVVGVVPLDRRVFRGECVSRPAEPPVEPRTDRSEHRSDIPSAMSSSAGYPQGALLEMAKMGDAADAANVTTPTTVADEDKFYGEPHKFDPEFKGPLKNRSCTDIICLFLFVFFLVGWGIVAFFAYRNGNPERLIYPTDSQGNICGKAPFEDKKYLYFFDITKCLQRAYKPGDLLPSLICNTPQVCVERCPNETFSVENAKGTKDELRSKLICQYGVDPLDKSVTVDDLVNKDQRCAKYYLKSSSVARRCLPGRLVKEGDQLKDELNDGFISAFSASGISKNTKVLAGLSSAKDAGELAFQDFKTAWPLMLIGLLAAMVVAFLWIVLMRWLATIMVWLSILCLIVLFSFGSYYSFSKYVELRKGSDSSGGGLVQDFDVSISFTQNLRAYTANKNTWLFLGIVSAVILLILLILLIFLRKRIVIAIALIKEASRAVALMPSALFFPLLPYLLHLLLFAFWGSVAVYLASSGKADYKYMNMTAGNESMTTKDCTFEDVNKTSTIDGLKCQFAQYITNQHLSRAQIYNVIGLIWGMFFIVGLGQVALAAAFASYYWAFRKPQDVPFFAVLNGLCLTLRYHLGSVAFGSLILTIVRCIRIVLEYVDAKLKKYDNQFTKCLLRCCKCCFWCLEKFLKFLNKNAYIMIAIYGKNFCTSAKEAFKLLMRNVVRVVVLDKVTDLLLLVGKLVIVGIVAIPTFFVFTRKVDFLNGHVPELNYYMLPVLTISVGAYIIASSFFSVYGMAVDTLFLCFLEDCERHDGSEEKPYFMSKELMKILDKKNKFQDATNK</sequence>
<feature type="transmembrane region" description="Helical" evidence="8">
    <location>
        <begin position="770"/>
        <end position="791"/>
    </location>
</feature>
<evidence type="ECO:0000256" key="6">
    <source>
        <dbReference type="ARBA" id="ARBA00023180"/>
    </source>
</evidence>
<feature type="transmembrane region" description="Helical" evidence="8">
    <location>
        <begin position="626"/>
        <end position="650"/>
    </location>
</feature>
<dbReference type="PANTHER" id="PTHR12385:SF14">
    <property type="entry name" value="CHOLINE TRANSPORTER-LIKE 2"/>
    <property type="match status" value="1"/>
</dbReference>
<dbReference type="GO" id="GO:0016020">
    <property type="term" value="C:membrane"/>
    <property type="evidence" value="ECO:0007669"/>
    <property type="project" value="UniProtKB-SubCell"/>
</dbReference>
<name>A0A0K8RNQ3_IXORI</name>
<feature type="transmembrane region" description="Helical" evidence="8">
    <location>
        <begin position="386"/>
        <end position="407"/>
    </location>
</feature>
<comment type="similarity">
    <text evidence="2">Belongs to the CTL (choline transporter-like) family.</text>
</comment>
<feature type="transmembrane region" description="Helical" evidence="8">
    <location>
        <begin position="728"/>
        <end position="750"/>
    </location>
</feature>
<feature type="transmembrane region" description="Helical" evidence="8">
    <location>
        <begin position="157"/>
        <end position="178"/>
    </location>
</feature>
<feature type="transmembrane region" description="Helical" evidence="8">
    <location>
        <begin position="448"/>
        <end position="468"/>
    </location>
</feature>
<dbReference type="AlphaFoldDB" id="A0A0K8RNQ3"/>
<feature type="region of interest" description="Disordered" evidence="7">
    <location>
        <begin position="1"/>
        <end position="56"/>
    </location>
</feature>
<dbReference type="Pfam" id="PF04515">
    <property type="entry name" value="Choline_transpo"/>
    <property type="match status" value="1"/>
</dbReference>
<evidence type="ECO:0000313" key="9">
    <source>
        <dbReference type="EMBL" id="JAA72712.1"/>
    </source>
</evidence>
<reference evidence="9" key="1">
    <citation type="submission" date="2012-12" db="EMBL/GenBank/DDBJ databases">
        <title>Identification and characterization of a phenylalanine ammonia-lyase gene family in Isatis indigotica Fort.</title>
        <authorList>
            <person name="Liu Q."/>
            <person name="Chen J."/>
            <person name="Zhou X."/>
            <person name="Di P."/>
            <person name="Xiao Y."/>
            <person name="Xuan H."/>
            <person name="Zhang L."/>
            <person name="Chen W."/>
        </authorList>
    </citation>
    <scope>NUCLEOTIDE SEQUENCE</scope>
    <source>
        <tissue evidence="9">Salivary gland</tissue>
    </source>
</reference>
<evidence type="ECO:0000256" key="7">
    <source>
        <dbReference type="SAM" id="MobiDB-lite"/>
    </source>
</evidence>
<keyword evidence="4 8" id="KW-1133">Transmembrane helix</keyword>
<dbReference type="GO" id="GO:0022857">
    <property type="term" value="F:transmembrane transporter activity"/>
    <property type="evidence" value="ECO:0007669"/>
    <property type="project" value="InterPro"/>
</dbReference>
<evidence type="ECO:0000256" key="1">
    <source>
        <dbReference type="ARBA" id="ARBA00004141"/>
    </source>
</evidence>
<keyword evidence="3 8" id="KW-0812">Transmembrane</keyword>
<dbReference type="InterPro" id="IPR007603">
    <property type="entry name" value="Choline_transptr-like"/>
</dbReference>
<organism evidence="9">
    <name type="scientific">Ixodes ricinus</name>
    <name type="common">Common tick</name>
    <name type="synonym">Acarus ricinus</name>
    <dbReference type="NCBI Taxonomy" id="34613"/>
    <lineage>
        <taxon>Eukaryota</taxon>
        <taxon>Metazoa</taxon>
        <taxon>Ecdysozoa</taxon>
        <taxon>Arthropoda</taxon>
        <taxon>Chelicerata</taxon>
        <taxon>Arachnida</taxon>
        <taxon>Acari</taxon>
        <taxon>Parasitiformes</taxon>
        <taxon>Ixodida</taxon>
        <taxon>Ixodoidea</taxon>
        <taxon>Ixodidae</taxon>
        <taxon>Ixodinae</taxon>
        <taxon>Ixodes</taxon>
    </lineage>
</organism>
<dbReference type="PANTHER" id="PTHR12385">
    <property type="entry name" value="CHOLINE TRANSPORTER-LIKE (SLC FAMILY 44)"/>
    <property type="match status" value="1"/>
</dbReference>